<dbReference type="RefSeq" id="WP_169418393.1">
    <property type="nucleotide sequence ID" value="NZ_JABBFX010000001.1"/>
</dbReference>
<name>A0A848H1A0_9BURK</name>
<dbReference type="AlphaFoldDB" id="A0A848H1A0"/>
<accession>A0A848H1A0</accession>
<protein>
    <submittedName>
        <fullName evidence="1">Uncharacterized protein</fullName>
    </submittedName>
</protein>
<keyword evidence="2" id="KW-1185">Reference proteome</keyword>
<evidence type="ECO:0000313" key="2">
    <source>
        <dbReference type="Proteomes" id="UP000541185"/>
    </source>
</evidence>
<reference evidence="1 2" key="1">
    <citation type="submission" date="2020-04" db="EMBL/GenBank/DDBJ databases">
        <title>Ramlibacter sp. G-1-2-2 isolated from soil.</title>
        <authorList>
            <person name="Dahal R.H."/>
        </authorList>
    </citation>
    <scope>NUCLEOTIDE SEQUENCE [LARGE SCALE GENOMIC DNA]</scope>
    <source>
        <strain evidence="1 2">G-1-2-2</strain>
    </source>
</reference>
<evidence type="ECO:0000313" key="1">
    <source>
        <dbReference type="EMBL" id="NML44247.1"/>
    </source>
</evidence>
<proteinExistence type="predicted"/>
<dbReference type="Proteomes" id="UP000541185">
    <property type="component" value="Unassembled WGS sequence"/>
</dbReference>
<dbReference type="EMBL" id="JABBFX010000001">
    <property type="protein sequence ID" value="NML44247.1"/>
    <property type="molecule type" value="Genomic_DNA"/>
</dbReference>
<sequence length="211" mass="21539">MQRRSLLLGAALVGAVRLDALAQPAPAYRVRGFRSASFGLREAEVRAALARDFPAAAAGVRHVENPAEGTTALVLPLPALEPGPGPARVSYVFGASSQRLIHVSVVWQSDGAIDAAGRARYAAAGSQLAAYFRALPWGPKASAVPSPAGPNGLTLFVGIDEAGAGVEVRVLGVGTVDPQGRAGPEPTGPAQLRVAYHANVGAPDVRATARA</sequence>
<comment type="caution">
    <text evidence="1">The sequence shown here is derived from an EMBL/GenBank/DDBJ whole genome shotgun (WGS) entry which is preliminary data.</text>
</comment>
<gene>
    <name evidence="1" type="ORF">HHL11_10835</name>
</gene>
<organism evidence="1 2">
    <name type="scientific">Ramlibacter agri</name>
    <dbReference type="NCBI Taxonomy" id="2728837"/>
    <lineage>
        <taxon>Bacteria</taxon>
        <taxon>Pseudomonadati</taxon>
        <taxon>Pseudomonadota</taxon>
        <taxon>Betaproteobacteria</taxon>
        <taxon>Burkholderiales</taxon>
        <taxon>Comamonadaceae</taxon>
        <taxon>Ramlibacter</taxon>
    </lineage>
</organism>